<protein>
    <submittedName>
        <fullName evidence="1">Uncharacterized protein</fullName>
    </submittedName>
</protein>
<reference evidence="2" key="1">
    <citation type="journal article" date="2023" name="Nat. Plants">
        <title>Single-cell RNA sequencing provides a high-resolution roadmap for understanding the multicellular compartmentation of specialized metabolism.</title>
        <authorList>
            <person name="Sun S."/>
            <person name="Shen X."/>
            <person name="Li Y."/>
            <person name="Li Y."/>
            <person name="Wang S."/>
            <person name="Li R."/>
            <person name="Zhang H."/>
            <person name="Shen G."/>
            <person name="Guo B."/>
            <person name="Wei J."/>
            <person name="Xu J."/>
            <person name="St-Pierre B."/>
            <person name="Chen S."/>
            <person name="Sun C."/>
        </authorList>
    </citation>
    <scope>NUCLEOTIDE SEQUENCE [LARGE SCALE GENOMIC DNA]</scope>
</reference>
<accession>A0ACB9ZRC1</accession>
<gene>
    <name evidence="1" type="ORF">M9H77_35588</name>
</gene>
<organism evidence="1 2">
    <name type="scientific">Catharanthus roseus</name>
    <name type="common">Madagascar periwinkle</name>
    <name type="synonym">Vinca rosea</name>
    <dbReference type="NCBI Taxonomy" id="4058"/>
    <lineage>
        <taxon>Eukaryota</taxon>
        <taxon>Viridiplantae</taxon>
        <taxon>Streptophyta</taxon>
        <taxon>Embryophyta</taxon>
        <taxon>Tracheophyta</taxon>
        <taxon>Spermatophyta</taxon>
        <taxon>Magnoliopsida</taxon>
        <taxon>eudicotyledons</taxon>
        <taxon>Gunneridae</taxon>
        <taxon>Pentapetalae</taxon>
        <taxon>asterids</taxon>
        <taxon>lamiids</taxon>
        <taxon>Gentianales</taxon>
        <taxon>Apocynaceae</taxon>
        <taxon>Rauvolfioideae</taxon>
        <taxon>Vinceae</taxon>
        <taxon>Catharanthinae</taxon>
        <taxon>Catharanthus</taxon>
    </lineage>
</organism>
<proteinExistence type="predicted"/>
<sequence length="163" mass="16685">MLKQLELAQEFQTAAGVGPAVDAASSGYSQLLLCLPFLAREEAAVSASIKTSIAAFYCSCFCASEGGDVGPAVDAASSGCSQLLLLLRLLVSAKEEAPVSASSSHLLHNERHPATVTSRSCRAAADGCSVLGPPFRVAHKLEAATHVVAAPMTVCANDAGRGR</sequence>
<comment type="caution">
    <text evidence="1">The sequence shown here is derived from an EMBL/GenBank/DDBJ whole genome shotgun (WGS) entry which is preliminary data.</text>
</comment>
<keyword evidence="2" id="KW-1185">Reference proteome</keyword>
<dbReference type="EMBL" id="CM044708">
    <property type="protein sequence ID" value="KAI5649583.1"/>
    <property type="molecule type" value="Genomic_DNA"/>
</dbReference>
<evidence type="ECO:0000313" key="2">
    <source>
        <dbReference type="Proteomes" id="UP001060085"/>
    </source>
</evidence>
<name>A0ACB9ZRC1_CATRO</name>
<evidence type="ECO:0000313" key="1">
    <source>
        <dbReference type="EMBL" id="KAI5649583.1"/>
    </source>
</evidence>
<dbReference type="Proteomes" id="UP001060085">
    <property type="component" value="Linkage Group LG08"/>
</dbReference>